<proteinExistence type="predicted"/>
<keyword evidence="2" id="KW-1185">Reference proteome</keyword>
<dbReference type="EMBL" id="JAHXZJ010002237">
    <property type="protein sequence ID" value="KAH0547156.1"/>
    <property type="molecule type" value="Genomic_DNA"/>
</dbReference>
<dbReference type="AlphaFoldDB" id="A0AAV7IAN4"/>
<accession>A0AAV7IAN4</accession>
<dbReference type="Proteomes" id="UP000826195">
    <property type="component" value="Unassembled WGS sequence"/>
</dbReference>
<sequence>MIIANLDNLRSIFLPSLEYDVFPGGGSAAAQVIYPNQQSTIQYGIGYQQSAIQNGYDNQQYTARIESDNQQSSLKQEDINQISPSSNISDRIAWLRSRIQQFTTPNGFDFQQYIKQQQGISRVTRLLNELTEKKFAVWLRCKNYLSSTNSRSNNKETTLYQEKLNRILSESDKTYYNKLLHDGYPFTSNLRSNSESDAVIRYHERKKT</sequence>
<reference evidence="1 2" key="1">
    <citation type="journal article" date="2021" name="J. Hered.">
        <title>A chromosome-level genome assembly of the parasitoid wasp, Cotesia glomerata (Hymenoptera: Braconidae).</title>
        <authorList>
            <person name="Pinto B.J."/>
            <person name="Weis J.J."/>
            <person name="Gamble T."/>
            <person name="Ode P.J."/>
            <person name="Paul R."/>
            <person name="Zaspel J.M."/>
        </authorList>
    </citation>
    <scope>NUCLEOTIDE SEQUENCE [LARGE SCALE GENOMIC DNA]</scope>
    <source>
        <strain evidence="1">CgM1</strain>
    </source>
</reference>
<evidence type="ECO:0000313" key="2">
    <source>
        <dbReference type="Proteomes" id="UP000826195"/>
    </source>
</evidence>
<gene>
    <name evidence="1" type="ORF">KQX54_017294</name>
</gene>
<comment type="caution">
    <text evidence="1">The sequence shown here is derived from an EMBL/GenBank/DDBJ whole genome shotgun (WGS) entry which is preliminary data.</text>
</comment>
<organism evidence="1 2">
    <name type="scientific">Cotesia glomerata</name>
    <name type="common">Lepidopteran parasitic wasp</name>
    <name type="synonym">Apanteles glomeratus</name>
    <dbReference type="NCBI Taxonomy" id="32391"/>
    <lineage>
        <taxon>Eukaryota</taxon>
        <taxon>Metazoa</taxon>
        <taxon>Ecdysozoa</taxon>
        <taxon>Arthropoda</taxon>
        <taxon>Hexapoda</taxon>
        <taxon>Insecta</taxon>
        <taxon>Pterygota</taxon>
        <taxon>Neoptera</taxon>
        <taxon>Endopterygota</taxon>
        <taxon>Hymenoptera</taxon>
        <taxon>Apocrita</taxon>
        <taxon>Ichneumonoidea</taxon>
        <taxon>Braconidae</taxon>
        <taxon>Microgastrinae</taxon>
        <taxon>Cotesia</taxon>
    </lineage>
</organism>
<evidence type="ECO:0000313" key="1">
    <source>
        <dbReference type="EMBL" id="KAH0547156.1"/>
    </source>
</evidence>
<name>A0AAV7IAN4_COTGL</name>
<protein>
    <submittedName>
        <fullName evidence="1">Uncharacterized protein</fullName>
    </submittedName>
</protein>